<dbReference type="RefSeq" id="WP_046232403.1">
    <property type="nucleotide sequence ID" value="NZ_FONN01000012.1"/>
</dbReference>
<gene>
    <name evidence="3" type="ORF">SAMN04487969_112134</name>
</gene>
<accession>A0A1I2FJV5</accession>
<feature type="domain" description="SLH" evidence="2">
    <location>
        <begin position="22"/>
        <end position="85"/>
    </location>
</feature>
<sequence>MSIVRRTFVCLMLVSSMLGGSIAAADTHLPSDHWSDTLMQWASDNGIIEGYSDGSFQPDRLISEAEFLKILYEAFDNGLLRNAETDGTIKSRSHHVFLAACNQRE</sequence>
<name>A0A1I2FJV5_9BACL</name>
<dbReference type="EMBL" id="FONN01000012">
    <property type="protein sequence ID" value="SFF05565.1"/>
    <property type="molecule type" value="Genomic_DNA"/>
</dbReference>
<evidence type="ECO:0000256" key="1">
    <source>
        <dbReference type="SAM" id="SignalP"/>
    </source>
</evidence>
<feature type="chain" id="PRO_5010187535" evidence="1">
    <location>
        <begin position="26"/>
        <end position="105"/>
    </location>
</feature>
<organism evidence="3 4">
    <name type="scientific">Paenibacillus algorifonticola</name>
    <dbReference type="NCBI Taxonomy" id="684063"/>
    <lineage>
        <taxon>Bacteria</taxon>
        <taxon>Bacillati</taxon>
        <taxon>Bacillota</taxon>
        <taxon>Bacilli</taxon>
        <taxon>Bacillales</taxon>
        <taxon>Paenibacillaceae</taxon>
        <taxon>Paenibacillus</taxon>
    </lineage>
</organism>
<dbReference type="Proteomes" id="UP000183410">
    <property type="component" value="Unassembled WGS sequence"/>
</dbReference>
<proteinExistence type="predicted"/>
<feature type="signal peptide" evidence="1">
    <location>
        <begin position="1"/>
        <end position="25"/>
    </location>
</feature>
<dbReference type="Pfam" id="PF00395">
    <property type="entry name" value="SLH"/>
    <property type="match status" value="1"/>
</dbReference>
<evidence type="ECO:0000259" key="2">
    <source>
        <dbReference type="PROSITE" id="PS51272"/>
    </source>
</evidence>
<reference evidence="4" key="1">
    <citation type="submission" date="2016-10" db="EMBL/GenBank/DDBJ databases">
        <authorList>
            <person name="Varghese N."/>
            <person name="Submissions S."/>
        </authorList>
    </citation>
    <scope>NUCLEOTIDE SEQUENCE [LARGE SCALE GENOMIC DNA]</scope>
    <source>
        <strain evidence="4">CGMCC 1.10223</strain>
    </source>
</reference>
<evidence type="ECO:0000313" key="3">
    <source>
        <dbReference type="EMBL" id="SFF05565.1"/>
    </source>
</evidence>
<keyword evidence="4" id="KW-1185">Reference proteome</keyword>
<evidence type="ECO:0000313" key="4">
    <source>
        <dbReference type="Proteomes" id="UP000183410"/>
    </source>
</evidence>
<protein>
    <submittedName>
        <fullName evidence="3">S-layer homology domain-containing protein</fullName>
    </submittedName>
</protein>
<dbReference type="AlphaFoldDB" id="A0A1I2FJV5"/>
<keyword evidence="1" id="KW-0732">Signal</keyword>
<dbReference type="InterPro" id="IPR001119">
    <property type="entry name" value="SLH_dom"/>
</dbReference>
<dbReference type="PROSITE" id="PS51272">
    <property type="entry name" value="SLH"/>
    <property type="match status" value="1"/>
</dbReference>